<dbReference type="Gene3D" id="1.10.10.10">
    <property type="entry name" value="Winged helix-like DNA-binding domain superfamily/Winged helix DNA-binding domain"/>
    <property type="match status" value="1"/>
</dbReference>
<feature type="domain" description="DprA winged helix" evidence="3">
    <location>
        <begin position="333"/>
        <end position="388"/>
    </location>
</feature>
<dbReference type="InterPro" id="IPR041614">
    <property type="entry name" value="DprA_WH"/>
</dbReference>
<dbReference type="AlphaFoldDB" id="A0A011MJK3"/>
<dbReference type="PANTHER" id="PTHR43022:SF1">
    <property type="entry name" value="PROTEIN SMF"/>
    <property type="match status" value="1"/>
</dbReference>
<accession>A0A011MJK3</accession>
<dbReference type="NCBIfam" id="TIGR00732">
    <property type="entry name" value="dprA"/>
    <property type="match status" value="1"/>
</dbReference>
<dbReference type="InterPro" id="IPR057338">
    <property type="entry name" value="DprA_SAM"/>
</dbReference>
<comment type="similarity">
    <text evidence="1">Belongs to the DprA/Smf family.</text>
</comment>
<protein>
    <submittedName>
        <fullName evidence="5">DNA repair protein Smf</fullName>
    </submittedName>
</protein>
<dbReference type="InterPro" id="IPR057666">
    <property type="entry name" value="DrpA_SLOG"/>
</dbReference>
<reference evidence="5 6" key="1">
    <citation type="journal article" date="2014" name="Genome Announc.">
        <title>Genome Sequence of a Presumptive Mannheimia haemolytica Strain with an A1/A6-Cross-Reactive Serotype from a White-Tailed Deer (Odocoileus virginianus).</title>
        <authorList>
            <person name="Lawrence P.K."/>
            <person name="Bey R.F."/>
            <person name="Wiener B."/>
            <person name="Kittichotirat W."/>
            <person name="Bumgarner R.E."/>
        </authorList>
    </citation>
    <scope>NUCLEOTIDE SEQUENCE [LARGE SCALE GENOMIC DNA]</scope>
    <source>
        <strain evidence="5 6">PKL10</strain>
    </source>
</reference>
<dbReference type="PANTHER" id="PTHR43022">
    <property type="entry name" value="PROTEIN SMF"/>
    <property type="match status" value="1"/>
</dbReference>
<feature type="domain" description="Smf/DprA SLOG" evidence="2">
    <location>
        <begin position="76"/>
        <end position="284"/>
    </location>
</feature>
<feature type="domain" description="Smf/DprA SAM" evidence="4">
    <location>
        <begin position="1"/>
        <end position="66"/>
    </location>
</feature>
<evidence type="ECO:0000313" key="6">
    <source>
        <dbReference type="Proteomes" id="UP000054123"/>
    </source>
</evidence>
<dbReference type="OrthoDB" id="9785707at2"/>
<dbReference type="Pfam" id="PF25317">
    <property type="entry name" value="SAM_SMF"/>
    <property type="match status" value="1"/>
</dbReference>
<gene>
    <name evidence="5" type="ORF">AK33_02655</name>
</gene>
<name>A0A011MJK3_9PAST</name>
<dbReference type="EMBL" id="JANJ01000002">
    <property type="protein sequence ID" value="EXI62676.1"/>
    <property type="molecule type" value="Genomic_DNA"/>
</dbReference>
<organism evidence="5 6">
    <name type="scientific">Mannheimia granulomatis</name>
    <dbReference type="NCBI Taxonomy" id="85402"/>
    <lineage>
        <taxon>Bacteria</taxon>
        <taxon>Pseudomonadati</taxon>
        <taxon>Pseudomonadota</taxon>
        <taxon>Gammaproteobacteria</taxon>
        <taxon>Pasteurellales</taxon>
        <taxon>Pasteurellaceae</taxon>
        <taxon>Mannheimia</taxon>
    </lineage>
</organism>
<sequence length="392" mass="43683">MAYQYDLLRLLQVPQVGPQRIGRLLSELDFKQFCTYDKHQLRQIGWNEKQIQRWFQPDLNWIEQAFTWAQQPNQHIITLFDEEYPFLLRQISTAPPVLFVKGYVESLSLPQIAIVGSRDYSPYGEYWAAKFATDLTQNHLVVTSGLAIGIDGFAHKQVVAEKGKTIAVLGSGLNQIYPARHKSLADQMIDLGGALVSEFSPNQPPLAENFPRRNRIISGLSIGTLVVEATVNSGSLITARYALEQGREVFAIPNAIQSPYAQGCHKLIKEGALLVESVTDILDAIAYQRQPQQAALFEDEKTKAVQAVKKTENFAKTLSPCQQSERQEKSVKNLPNLTACQQQIYQQLSLDPIPVDNLAKTLQIPVEALLVELLGLELSGVLKQVSGGYVIA</sequence>
<dbReference type="PATRIC" id="fig|1450449.3.peg.495"/>
<proteinExistence type="inferred from homology"/>
<evidence type="ECO:0000256" key="1">
    <source>
        <dbReference type="ARBA" id="ARBA00006525"/>
    </source>
</evidence>
<evidence type="ECO:0000259" key="3">
    <source>
        <dbReference type="Pfam" id="PF17782"/>
    </source>
</evidence>
<dbReference type="GO" id="GO:0009294">
    <property type="term" value="P:DNA-mediated transformation"/>
    <property type="evidence" value="ECO:0007669"/>
    <property type="project" value="InterPro"/>
</dbReference>
<dbReference type="InterPro" id="IPR003488">
    <property type="entry name" value="DprA"/>
</dbReference>
<dbReference type="Proteomes" id="UP000054123">
    <property type="component" value="Unassembled WGS sequence"/>
</dbReference>
<dbReference type="Pfam" id="PF17782">
    <property type="entry name" value="WHD_DprA"/>
    <property type="match status" value="1"/>
</dbReference>
<keyword evidence="6" id="KW-1185">Reference proteome</keyword>
<comment type="caution">
    <text evidence="5">The sequence shown here is derived from an EMBL/GenBank/DDBJ whole genome shotgun (WGS) entry which is preliminary data.</text>
</comment>
<dbReference type="Pfam" id="PF02481">
    <property type="entry name" value="DNA_processg_A"/>
    <property type="match status" value="1"/>
</dbReference>
<evidence type="ECO:0000313" key="5">
    <source>
        <dbReference type="EMBL" id="EXI62676.1"/>
    </source>
</evidence>
<dbReference type="InterPro" id="IPR036388">
    <property type="entry name" value="WH-like_DNA-bd_sf"/>
</dbReference>
<evidence type="ECO:0000259" key="2">
    <source>
        <dbReference type="Pfam" id="PF02481"/>
    </source>
</evidence>
<dbReference type="STRING" id="1122190.GCA_000621105_01151"/>
<evidence type="ECO:0000259" key="4">
    <source>
        <dbReference type="Pfam" id="PF25317"/>
    </source>
</evidence>
<dbReference type="Gene3D" id="3.40.50.450">
    <property type="match status" value="1"/>
</dbReference>
<dbReference type="RefSeq" id="WP_042801718.1">
    <property type="nucleotide sequence ID" value="NZ_AVSP01000006.1"/>
</dbReference>
<dbReference type="SUPFAM" id="SSF102405">
    <property type="entry name" value="MCP/YpsA-like"/>
    <property type="match status" value="1"/>
</dbReference>